<evidence type="ECO:0000313" key="5">
    <source>
        <dbReference type="EMBL" id="PVV00237.1"/>
    </source>
</evidence>
<dbReference type="Pfam" id="PF01230">
    <property type="entry name" value="HIT"/>
    <property type="match status" value="1"/>
</dbReference>
<dbReference type="InterPro" id="IPR011146">
    <property type="entry name" value="HIT-like"/>
</dbReference>
<dbReference type="InterPro" id="IPR036265">
    <property type="entry name" value="HIT-like_sf"/>
</dbReference>
<accession>A0A2T9Z6S2</accession>
<dbReference type="PRINTS" id="PR00332">
    <property type="entry name" value="HISTRIAD"/>
</dbReference>
<organism evidence="5 6">
    <name type="scientific">Furculomyces boomerangus</name>
    <dbReference type="NCBI Taxonomy" id="61424"/>
    <lineage>
        <taxon>Eukaryota</taxon>
        <taxon>Fungi</taxon>
        <taxon>Fungi incertae sedis</taxon>
        <taxon>Zoopagomycota</taxon>
        <taxon>Kickxellomycotina</taxon>
        <taxon>Harpellomycetes</taxon>
        <taxon>Harpellales</taxon>
        <taxon>Harpellaceae</taxon>
        <taxon>Furculomyces</taxon>
    </lineage>
</organism>
<evidence type="ECO:0000256" key="2">
    <source>
        <dbReference type="PIRSR" id="PIRSR601310-3"/>
    </source>
</evidence>
<dbReference type="PROSITE" id="PS00892">
    <property type="entry name" value="HIT_1"/>
    <property type="match status" value="1"/>
</dbReference>
<dbReference type="GO" id="GO:0009117">
    <property type="term" value="P:nucleotide metabolic process"/>
    <property type="evidence" value="ECO:0007669"/>
    <property type="project" value="TreeGrafter"/>
</dbReference>
<feature type="active site" description="Tele-AMP-histidine intermediate" evidence="1">
    <location>
        <position position="99"/>
    </location>
</feature>
<dbReference type="PANTHER" id="PTHR46648:SF1">
    <property type="entry name" value="ADENOSINE 5'-MONOPHOSPHORAMIDASE HNT1"/>
    <property type="match status" value="1"/>
</dbReference>
<keyword evidence="6" id="KW-1185">Reference proteome</keyword>
<sequence>MNHLIADCLFCKIIKGVIPSKKIFENEFSFVFLDIGPLSKGHSLIIPKYHAQKMHEIPDEYLADILPTAKKIANAIGCTDYNILQNNGKIAHQEVMHVHFHLIPKTASEGLGMSWHSQTPSMDELQQLAEEISKKI</sequence>
<dbReference type="SUPFAM" id="SSF54197">
    <property type="entry name" value="HIT-like"/>
    <property type="match status" value="1"/>
</dbReference>
<dbReference type="PROSITE" id="PS51084">
    <property type="entry name" value="HIT_2"/>
    <property type="match status" value="1"/>
</dbReference>
<evidence type="ECO:0000313" key="6">
    <source>
        <dbReference type="Proteomes" id="UP000245699"/>
    </source>
</evidence>
<evidence type="ECO:0000256" key="1">
    <source>
        <dbReference type="PIRSR" id="PIRSR601310-1"/>
    </source>
</evidence>
<dbReference type="AlphaFoldDB" id="A0A2T9Z6S2"/>
<reference evidence="5 6" key="1">
    <citation type="journal article" date="2018" name="MBio">
        <title>Comparative Genomics Reveals the Core Gene Toolbox for the Fungus-Insect Symbiosis.</title>
        <authorList>
            <person name="Wang Y."/>
            <person name="Stata M."/>
            <person name="Wang W."/>
            <person name="Stajich J.E."/>
            <person name="White M.M."/>
            <person name="Moncalvo J.M."/>
        </authorList>
    </citation>
    <scope>NUCLEOTIDE SEQUENCE [LARGE SCALE GENOMIC DNA]</scope>
    <source>
        <strain evidence="5 6">AUS-77-4</strain>
    </source>
</reference>
<dbReference type="STRING" id="61424.A0A2T9Z6S2"/>
<comment type="caution">
    <text evidence="5">The sequence shown here is derived from an EMBL/GenBank/DDBJ whole genome shotgun (WGS) entry which is preliminary data.</text>
</comment>
<dbReference type="InterPro" id="IPR001310">
    <property type="entry name" value="Histidine_triad_HIT"/>
</dbReference>
<dbReference type="GO" id="GO:0003824">
    <property type="term" value="F:catalytic activity"/>
    <property type="evidence" value="ECO:0007669"/>
    <property type="project" value="InterPro"/>
</dbReference>
<dbReference type="PANTHER" id="PTHR46648">
    <property type="entry name" value="HIT FAMILY PROTEIN 1"/>
    <property type="match status" value="1"/>
</dbReference>
<name>A0A2T9Z6S2_9FUNG</name>
<proteinExistence type="predicted"/>
<dbReference type="OrthoDB" id="672793at2759"/>
<dbReference type="CDD" id="cd01277">
    <property type="entry name" value="HINT_subgroup"/>
    <property type="match status" value="1"/>
</dbReference>
<feature type="domain" description="HIT" evidence="4">
    <location>
        <begin position="9"/>
        <end position="113"/>
    </location>
</feature>
<protein>
    <recommendedName>
        <fullName evidence="4">HIT domain-containing protein</fullName>
    </recommendedName>
</protein>
<dbReference type="InterPro" id="IPR039384">
    <property type="entry name" value="HINT"/>
</dbReference>
<evidence type="ECO:0000256" key="3">
    <source>
        <dbReference type="PROSITE-ProRule" id="PRU00464"/>
    </source>
</evidence>
<evidence type="ECO:0000259" key="4">
    <source>
        <dbReference type="PROSITE" id="PS51084"/>
    </source>
</evidence>
<dbReference type="Proteomes" id="UP000245699">
    <property type="component" value="Unassembled WGS sequence"/>
</dbReference>
<dbReference type="Gene3D" id="3.30.428.10">
    <property type="entry name" value="HIT-like"/>
    <property type="match status" value="1"/>
</dbReference>
<dbReference type="EMBL" id="MBFT01000001">
    <property type="protein sequence ID" value="PVV00237.1"/>
    <property type="molecule type" value="Genomic_DNA"/>
</dbReference>
<feature type="short sequence motif" description="Histidine triad motif" evidence="2 3">
    <location>
        <begin position="97"/>
        <end position="101"/>
    </location>
</feature>
<dbReference type="InterPro" id="IPR019808">
    <property type="entry name" value="Histidine_triad_CS"/>
</dbReference>
<gene>
    <name evidence="5" type="ORF">BB559_000003</name>
</gene>